<reference evidence="13" key="1">
    <citation type="submission" date="2022-06" db="EMBL/GenBank/DDBJ databases">
        <authorList>
            <person name="Berger JAMES D."/>
            <person name="Berger JAMES D."/>
        </authorList>
    </citation>
    <scope>NUCLEOTIDE SEQUENCE [LARGE SCALE GENOMIC DNA]</scope>
</reference>
<dbReference type="FunFam" id="3.40.50.300:FF:000178">
    <property type="entry name" value="Arf-GAP with GTPase, ANK repeat and PH domain-containing protein 1"/>
    <property type="match status" value="1"/>
</dbReference>
<evidence type="ECO:0000313" key="13">
    <source>
        <dbReference type="Proteomes" id="UP000050795"/>
    </source>
</evidence>
<dbReference type="InterPro" id="IPR001849">
    <property type="entry name" value="PH_domain"/>
</dbReference>
<dbReference type="GO" id="GO:0008270">
    <property type="term" value="F:zinc ion binding"/>
    <property type="evidence" value="ECO:0007669"/>
    <property type="project" value="UniProtKB-KW"/>
</dbReference>
<evidence type="ECO:0000256" key="6">
    <source>
        <dbReference type="ARBA" id="ARBA00022833"/>
    </source>
</evidence>
<keyword evidence="13" id="KW-1185">Reference proteome</keyword>
<dbReference type="SUPFAM" id="SSF48403">
    <property type="entry name" value="Ankyrin repeat"/>
    <property type="match status" value="1"/>
</dbReference>
<dbReference type="WBParaSite" id="TREG1_97690.1">
    <property type="protein sequence ID" value="TREG1_97690.1"/>
    <property type="gene ID" value="TREG1_97690"/>
</dbReference>
<dbReference type="InterPro" id="IPR037278">
    <property type="entry name" value="ARFGAP/RecO"/>
</dbReference>
<feature type="region of interest" description="Disordered" evidence="10">
    <location>
        <begin position="424"/>
        <end position="490"/>
    </location>
</feature>
<dbReference type="SMART" id="SM00173">
    <property type="entry name" value="RAS"/>
    <property type="match status" value="1"/>
</dbReference>
<reference evidence="14" key="2">
    <citation type="submission" date="2023-11" db="UniProtKB">
        <authorList>
            <consortium name="WormBaseParasite"/>
        </authorList>
    </citation>
    <scope>IDENTIFICATION</scope>
</reference>
<comment type="similarity">
    <text evidence="1">Belongs to the centaurin gamma-like family.</text>
</comment>
<dbReference type="Pfam" id="PF01412">
    <property type="entry name" value="ArfGap"/>
    <property type="match status" value="1"/>
</dbReference>
<keyword evidence="4" id="KW-0547">Nucleotide-binding</keyword>
<dbReference type="PRINTS" id="PR00405">
    <property type="entry name" value="REVINTRACTNG"/>
</dbReference>
<evidence type="ECO:0000256" key="8">
    <source>
        <dbReference type="ARBA" id="ARBA00023134"/>
    </source>
</evidence>
<dbReference type="InterPro" id="IPR002110">
    <property type="entry name" value="Ankyrin_rpt"/>
</dbReference>
<evidence type="ECO:0000256" key="9">
    <source>
        <dbReference type="PROSITE-ProRule" id="PRU00288"/>
    </source>
</evidence>
<protein>
    <recommendedName>
        <fullName evidence="15">Centaurin-gamma-1A</fullName>
    </recommendedName>
</protein>
<dbReference type="CDD" id="cd01250">
    <property type="entry name" value="PH_AGAP"/>
    <property type="match status" value="1"/>
</dbReference>
<dbReference type="Proteomes" id="UP000050795">
    <property type="component" value="Unassembled WGS sequence"/>
</dbReference>
<keyword evidence="2" id="KW-0343">GTPase activation</keyword>
<keyword evidence="5 9" id="KW-0863">Zinc-finger</keyword>
<evidence type="ECO:0000256" key="10">
    <source>
        <dbReference type="SAM" id="MobiDB-lite"/>
    </source>
</evidence>
<keyword evidence="7" id="KW-0040">ANK repeat</keyword>
<dbReference type="SMART" id="SM00105">
    <property type="entry name" value="ArfGap"/>
    <property type="match status" value="1"/>
</dbReference>
<evidence type="ECO:0000313" key="14">
    <source>
        <dbReference type="WBParaSite" id="TREG1_97690.1"/>
    </source>
</evidence>
<feature type="compositionally biased region" description="Low complexity" evidence="10">
    <location>
        <begin position="888"/>
        <end position="903"/>
    </location>
</feature>
<dbReference type="InterPro" id="IPR027417">
    <property type="entry name" value="P-loop_NTPase"/>
</dbReference>
<proteinExistence type="inferred from homology"/>
<keyword evidence="6" id="KW-0862">Zinc</keyword>
<dbReference type="SMART" id="SM00175">
    <property type="entry name" value="RAB"/>
    <property type="match status" value="1"/>
</dbReference>
<evidence type="ECO:0000259" key="11">
    <source>
        <dbReference type="PROSITE" id="PS50003"/>
    </source>
</evidence>
<keyword evidence="8" id="KW-0342">GTP-binding</keyword>
<dbReference type="GO" id="GO:0005096">
    <property type="term" value="F:GTPase activator activity"/>
    <property type="evidence" value="ECO:0007669"/>
    <property type="project" value="UniProtKB-KW"/>
</dbReference>
<feature type="compositionally biased region" description="Gly residues" evidence="10">
    <location>
        <begin position="873"/>
        <end position="884"/>
    </location>
</feature>
<evidence type="ECO:0000256" key="4">
    <source>
        <dbReference type="ARBA" id="ARBA00022741"/>
    </source>
</evidence>
<evidence type="ECO:0000256" key="7">
    <source>
        <dbReference type="ARBA" id="ARBA00023043"/>
    </source>
</evidence>
<dbReference type="PROSITE" id="PS50003">
    <property type="entry name" value="PH_DOMAIN"/>
    <property type="match status" value="1"/>
</dbReference>
<evidence type="ECO:0000259" key="12">
    <source>
        <dbReference type="PROSITE" id="PS50115"/>
    </source>
</evidence>
<dbReference type="Gene3D" id="1.10.220.150">
    <property type="entry name" value="Arf GTPase activating protein"/>
    <property type="match status" value="1"/>
</dbReference>
<dbReference type="PANTHER" id="PTHR45819:SF5">
    <property type="entry name" value="CENTAURIN-GAMMA-1A"/>
    <property type="match status" value="1"/>
</dbReference>
<evidence type="ECO:0000256" key="5">
    <source>
        <dbReference type="ARBA" id="ARBA00022771"/>
    </source>
</evidence>
<dbReference type="PANTHER" id="PTHR45819">
    <property type="entry name" value="CENTAURIN-GAMMA-1A"/>
    <property type="match status" value="1"/>
</dbReference>
<feature type="compositionally biased region" description="Low complexity" evidence="10">
    <location>
        <begin position="1030"/>
        <end position="1056"/>
    </location>
</feature>
<dbReference type="InterPro" id="IPR036770">
    <property type="entry name" value="Ankyrin_rpt-contain_sf"/>
</dbReference>
<dbReference type="SUPFAM" id="SSF50729">
    <property type="entry name" value="PH domain-like"/>
    <property type="match status" value="1"/>
</dbReference>
<feature type="region of interest" description="Disordered" evidence="10">
    <location>
        <begin position="962"/>
        <end position="981"/>
    </location>
</feature>
<sequence>MGSQSSLNDISNAIRQEIIRFESVHPNIYAIYDLIDAVDDKNIAESLRQLVVSIEDAFVNSQEWTLSNAVPGIKLGLLGSVQSGKSALVHRYLTGAYVHDESPEGGRFKKELSLDNQSHLLLIRDEGGPPDLQFSQWIDGVIFVFSLENVESYQTVYDYYARLSTYRNTNNLPMMLVGTQDSNCEPYVRVIDDARARKLASDLKRCAYYETCAAYGLNVERVFQDACLKILQLRTSSNSPVPRPLTPQLSSNSQQRPCANSPVEGAPLVGISQSQQSLFSNAVNAREGPTIVKNPENNKAENNESLTPSSTPTHSRKNRRKSNLFQKRNDDEREREKKLNGIGSGRAIPLKQGFLYKRTCKPLSKEWKTKKYVTLTDDARLTYHPSIHDYMDNTHGKEIDLSRTTVKIPGVAFRQVGSRITSNGLLRSQLNEAGTDRRSTGTADAKSPENPASTNDNQTSGGKDSSSVKKRHRRIKSNPKSSNADGSDSEGYEFQLISMDRQWHFEATGPDERDEWVMHIERAIMTRLQLNESSKRTRAVAAAAAACNATGGSNHTSNISGLTSLGSGGGRHGGADSNSLNSSRCGAGDANELAVTEHLIQNIRAAAGNDYCADCGAPEPDWASLNLGAMVCISCSGIHRQLGTHISRIRSLHLDEWSTESVAVMGAIGNTLANSVWEAAVPVNAGNRRKPDSSSSREEKEIWIRAKYERQEFLPPLPYPDAPLQQQLIDAIARQDTRQVILCLALATPETVNAAYSRQDPRAAIHIAATLGNLVYLQLLLWYNGDPTVTDHEGRNAFYYAHCSQKYDCAEFLLRNGCPKQLVPPIPPPPVMPTLRSSQNMMSQQIVQPHSIVHPPLLPTGGAMSSVVVADLSGGGGGGGGGNSGVPQPHHFSHLQQHQSSTSVGASGHLTGQMPSYHPMTSGTIATNQQIAQGSNHPLVSVSGTMYTGNVNQALGATLPRRRAPVGPFSSNAAPPTLQLYPRPNMHQQISVGNSSSSGNTHRPTSSVIPSVTRPITPSGAGVGGMLRTSSIVSSSSQLQSQAPHTRSGSNTAGAAAAAAANTSTLTQPYITSSQEVGL</sequence>
<dbReference type="InterPro" id="IPR011993">
    <property type="entry name" value="PH-like_dom_sf"/>
</dbReference>
<accession>A0AA85KR97</accession>
<feature type="compositionally biased region" description="Basic and acidic residues" evidence="10">
    <location>
        <begin position="327"/>
        <end position="339"/>
    </location>
</feature>
<dbReference type="Pfam" id="PF00071">
    <property type="entry name" value="Ras"/>
    <property type="match status" value="1"/>
</dbReference>
<name>A0AA85KR97_TRIRE</name>
<feature type="compositionally biased region" description="Polar residues" evidence="10">
    <location>
        <begin position="247"/>
        <end position="258"/>
    </location>
</feature>
<evidence type="ECO:0000256" key="3">
    <source>
        <dbReference type="ARBA" id="ARBA00022723"/>
    </source>
</evidence>
<dbReference type="PROSITE" id="PS51419">
    <property type="entry name" value="RAB"/>
    <property type="match status" value="1"/>
</dbReference>
<feature type="region of interest" description="Disordered" evidence="10">
    <location>
        <begin position="238"/>
        <end position="266"/>
    </location>
</feature>
<dbReference type="InterPro" id="IPR038508">
    <property type="entry name" value="ArfGAP_dom_sf"/>
</dbReference>
<feature type="region of interest" description="Disordered" evidence="10">
    <location>
        <begin position="871"/>
        <end position="922"/>
    </location>
</feature>
<evidence type="ECO:0008006" key="15">
    <source>
        <dbReference type="Google" id="ProtNLM"/>
    </source>
</evidence>
<dbReference type="SUPFAM" id="SSF52540">
    <property type="entry name" value="P-loop containing nucleoside triphosphate hydrolases"/>
    <property type="match status" value="1"/>
</dbReference>
<dbReference type="Gene3D" id="3.40.50.300">
    <property type="entry name" value="P-loop containing nucleotide triphosphate hydrolases"/>
    <property type="match status" value="1"/>
</dbReference>
<dbReference type="Pfam" id="PF12796">
    <property type="entry name" value="Ank_2"/>
    <property type="match status" value="1"/>
</dbReference>
<dbReference type="PROSITE" id="PS50115">
    <property type="entry name" value="ARFGAP"/>
    <property type="match status" value="1"/>
</dbReference>
<dbReference type="InterPro" id="IPR051282">
    <property type="entry name" value="Arf-GAP_GTPase_ANK_PH"/>
</dbReference>
<dbReference type="Gene3D" id="2.30.29.30">
    <property type="entry name" value="Pleckstrin-homology domain (PH domain)/Phosphotyrosine-binding domain (PTB)"/>
    <property type="match status" value="1"/>
</dbReference>
<dbReference type="InterPro" id="IPR001164">
    <property type="entry name" value="ArfGAP_dom"/>
</dbReference>
<dbReference type="Gene3D" id="1.25.40.20">
    <property type="entry name" value="Ankyrin repeat-containing domain"/>
    <property type="match status" value="1"/>
</dbReference>
<keyword evidence="3" id="KW-0479">Metal-binding</keyword>
<feature type="region of interest" description="Disordered" evidence="10">
    <location>
        <begin position="286"/>
        <end position="344"/>
    </location>
</feature>
<evidence type="ECO:0000256" key="1">
    <source>
        <dbReference type="ARBA" id="ARBA00005430"/>
    </source>
</evidence>
<feature type="compositionally biased region" description="Basic residues" evidence="10">
    <location>
        <begin position="468"/>
        <end position="477"/>
    </location>
</feature>
<dbReference type="GO" id="GO:0003924">
    <property type="term" value="F:GTPase activity"/>
    <property type="evidence" value="ECO:0007669"/>
    <property type="project" value="InterPro"/>
</dbReference>
<dbReference type="CDD" id="cd08836">
    <property type="entry name" value="ArfGap_AGAP"/>
    <property type="match status" value="1"/>
</dbReference>
<feature type="region of interest" description="Disordered" evidence="10">
    <location>
        <begin position="558"/>
        <end position="581"/>
    </location>
</feature>
<feature type="domain" description="Arf-GAP" evidence="12">
    <location>
        <begin position="597"/>
        <end position="721"/>
    </location>
</feature>
<dbReference type="FunFam" id="1.10.220.150:FF:000001">
    <property type="entry name" value="Arf-GAP with GTPase, ANK repeat and PH domain-containing protein 1"/>
    <property type="match status" value="1"/>
</dbReference>
<dbReference type="AlphaFoldDB" id="A0AA85KR97"/>
<feature type="region of interest" description="Disordered" evidence="10">
    <location>
        <begin position="988"/>
        <end position="1056"/>
    </location>
</feature>
<feature type="compositionally biased region" description="Polar residues" evidence="10">
    <location>
        <begin position="988"/>
        <end position="1016"/>
    </location>
</feature>
<dbReference type="SMART" id="SM00233">
    <property type="entry name" value="PH"/>
    <property type="match status" value="1"/>
</dbReference>
<dbReference type="InterPro" id="IPR001806">
    <property type="entry name" value="Small_GTPase"/>
</dbReference>
<evidence type="ECO:0000256" key="2">
    <source>
        <dbReference type="ARBA" id="ARBA00022468"/>
    </source>
</evidence>
<feature type="compositionally biased region" description="Polar residues" evidence="10">
    <location>
        <begin position="450"/>
        <end position="465"/>
    </location>
</feature>
<dbReference type="SUPFAM" id="SSF57863">
    <property type="entry name" value="ArfGap/RecO-like zinc finger"/>
    <property type="match status" value="1"/>
</dbReference>
<feature type="domain" description="PH" evidence="11">
    <location>
        <begin position="348"/>
        <end position="525"/>
    </location>
</feature>
<dbReference type="GO" id="GO:0005525">
    <property type="term" value="F:GTP binding"/>
    <property type="evidence" value="ECO:0007669"/>
    <property type="project" value="UniProtKB-KW"/>
</dbReference>
<dbReference type="PROSITE" id="PS51421">
    <property type="entry name" value="RAS"/>
    <property type="match status" value="1"/>
</dbReference>
<organism evidence="13 14">
    <name type="scientific">Trichobilharzia regenti</name>
    <name type="common">Nasal bird schistosome</name>
    <dbReference type="NCBI Taxonomy" id="157069"/>
    <lineage>
        <taxon>Eukaryota</taxon>
        <taxon>Metazoa</taxon>
        <taxon>Spiralia</taxon>
        <taxon>Lophotrochozoa</taxon>
        <taxon>Platyhelminthes</taxon>
        <taxon>Trematoda</taxon>
        <taxon>Digenea</taxon>
        <taxon>Strigeidida</taxon>
        <taxon>Schistosomatoidea</taxon>
        <taxon>Schistosomatidae</taxon>
        <taxon>Trichobilharzia</taxon>
    </lineage>
</organism>